<dbReference type="AlphaFoldDB" id="A0A1D8GP70"/>
<protein>
    <recommendedName>
        <fullName evidence="3">YkuS family protein</fullName>
    </recommendedName>
</protein>
<gene>
    <name evidence="1" type="ORF">Gferi_25935</name>
</gene>
<dbReference type="OrthoDB" id="1708042at2"/>
<dbReference type="KEGG" id="gfe:Gferi_25935"/>
<dbReference type="Proteomes" id="UP000095743">
    <property type="component" value="Chromosome"/>
</dbReference>
<name>A0A1D8GP70_9FIRM</name>
<dbReference type="STRING" id="1424294.Gferi_25935"/>
<proteinExistence type="predicted"/>
<evidence type="ECO:0008006" key="3">
    <source>
        <dbReference type="Google" id="ProtNLM"/>
    </source>
</evidence>
<organism evidence="1 2">
    <name type="scientific">Geosporobacter ferrireducens</name>
    <dbReference type="NCBI Taxonomy" id="1424294"/>
    <lineage>
        <taxon>Bacteria</taxon>
        <taxon>Bacillati</taxon>
        <taxon>Bacillota</taxon>
        <taxon>Clostridia</taxon>
        <taxon>Peptostreptococcales</taxon>
        <taxon>Thermotaleaceae</taxon>
        <taxon>Geosporobacter</taxon>
    </lineage>
</organism>
<dbReference type="RefSeq" id="WP_069981002.1">
    <property type="nucleotide sequence ID" value="NZ_CP017269.1"/>
</dbReference>
<dbReference type="InterPro" id="IPR005370">
    <property type="entry name" value="UPF0180"/>
</dbReference>
<dbReference type="EMBL" id="CP017269">
    <property type="protein sequence ID" value="AOT72693.1"/>
    <property type="molecule type" value="Genomic_DNA"/>
</dbReference>
<dbReference type="Pfam" id="PF03698">
    <property type="entry name" value="UPF0180"/>
    <property type="match status" value="1"/>
</dbReference>
<accession>A0A1D8GP70</accession>
<sequence length="81" mass="8874">MKKVAVEKSLGNVRNYLQEKGFAVTDLDTAKNNLDGFDAVVVSGQDGNFMGIHDTSTKAPVINARGMDVEDVYKQIKNRLS</sequence>
<evidence type="ECO:0000313" key="2">
    <source>
        <dbReference type="Proteomes" id="UP000095743"/>
    </source>
</evidence>
<evidence type="ECO:0000313" key="1">
    <source>
        <dbReference type="EMBL" id="AOT72693.1"/>
    </source>
</evidence>
<reference evidence="1 2" key="1">
    <citation type="submission" date="2016-09" db="EMBL/GenBank/DDBJ databases">
        <title>Genomic analysis reveals versatility of anaerobic energy metabolism of Geosporobacter ferrireducens IRF9 of phylum Firmicutes.</title>
        <authorList>
            <person name="Kim S.-J."/>
        </authorList>
    </citation>
    <scope>NUCLEOTIDE SEQUENCE [LARGE SCALE GENOMIC DNA]</scope>
    <source>
        <strain evidence="1 2">IRF9</strain>
    </source>
</reference>
<keyword evidence="2" id="KW-1185">Reference proteome</keyword>